<comment type="function">
    <text evidence="9">Probably required for nitrate uptake under anoxic conditions. Also possibly involved in excretion of nitrite produced by the dissimilatory reduction of nitrate.</text>
</comment>
<feature type="transmembrane region" description="Helical" evidence="10">
    <location>
        <begin position="359"/>
        <end position="378"/>
    </location>
</feature>
<reference evidence="14" key="2">
    <citation type="submission" date="2017-10" db="EMBL/GenBank/DDBJ databases">
        <title>Staphylococcus edaphicus sp. nov., isolated in Antarctica, harbouring mecC gene and genomic islands essential in adaptation to extreme environment.</title>
        <authorList>
            <person name="Pantucek R."/>
            <person name="Sedlacek I."/>
            <person name="Indrakova A."/>
            <person name="Vrbovska V."/>
            <person name="Maslanova I."/>
            <person name="Kovarovic V."/>
            <person name="Svec P."/>
            <person name="Kralova S."/>
            <person name="Kristofova L."/>
            <person name="Keklakova J."/>
            <person name="Petras P."/>
            <person name="Doskar J."/>
        </authorList>
    </citation>
    <scope>NUCLEOTIDE SEQUENCE [LARGE SCALE GENOMIC DNA]</scope>
    <source>
        <strain evidence="14">CCM 5085</strain>
    </source>
</reference>
<dbReference type="InterPro" id="IPR020846">
    <property type="entry name" value="MFS_dom"/>
</dbReference>
<evidence type="ECO:0000256" key="5">
    <source>
        <dbReference type="ARBA" id="ARBA00022989"/>
    </source>
</evidence>
<reference evidence="13" key="4">
    <citation type="submission" date="2022-03" db="EMBL/GenBank/DDBJ databases">
        <title>Complete Genome Sequence of Staphylococcus edaphicus strain CCM 8731.</title>
        <authorList>
            <person name="Rimmer C.O."/>
            <person name="Thomas J.C."/>
        </authorList>
    </citation>
    <scope>NUCLEOTIDE SEQUENCE</scope>
    <source>
        <strain evidence="13">CCM 8731</strain>
    </source>
</reference>
<dbReference type="Gene3D" id="1.20.1250.20">
    <property type="entry name" value="MFS general substrate transporter like domains"/>
    <property type="match status" value="2"/>
</dbReference>
<evidence type="ECO:0000313" key="12">
    <source>
        <dbReference type="EMBL" id="PHK49612.1"/>
    </source>
</evidence>
<feature type="transmembrane region" description="Helical" evidence="10">
    <location>
        <begin position="241"/>
        <end position="259"/>
    </location>
</feature>
<dbReference type="OrthoDB" id="9773404at2"/>
<dbReference type="SUPFAM" id="SSF103473">
    <property type="entry name" value="MFS general substrate transporter"/>
    <property type="match status" value="1"/>
</dbReference>
<gene>
    <name evidence="12" type="ORF">BTJ66_07580</name>
    <name evidence="13" type="ORF">MNY58_02755</name>
</gene>
<evidence type="ECO:0000256" key="6">
    <source>
        <dbReference type="ARBA" id="ARBA00023063"/>
    </source>
</evidence>
<keyword evidence="7 10" id="KW-0472">Membrane</keyword>
<reference evidence="12" key="1">
    <citation type="journal article" date="2017" name="Appl. Environ. Microbiol.">
        <title>Staphylococcus edaphicus sp. nov., isolated in Antarctica, harbours mecC gene and genomic islands with suspected role in adaptation to extreme environment.</title>
        <authorList>
            <person name="Pantucek R."/>
            <person name="Sedlacek I."/>
            <person name="Indrakova A."/>
            <person name="Vrbovska V."/>
            <person name="Maslanova I."/>
            <person name="Kovarovic V."/>
            <person name="Svec P."/>
            <person name="Kralova S."/>
            <person name="Kristofova L."/>
            <person name="Keklakova J."/>
            <person name="Petras P."/>
            <person name="Doskar J."/>
        </authorList>
    </citation>
    <scope>NUCLEOTIDE SEQUENCE</scope>
    <source>
        <strain evidence="12">CCM 8730</strain>
    </source>
</reference>
<evidence type="ECO:0000256" key="4">
    <source>
        <dbReference type="ARBA" id="ARBA00022692"/>
    </source>
</evidence>
<dbReference type="RefSeq" id="WP_099090364.1">
    <property type="nucleotide sequence ID" value="NZ_CP093217.1"/>
</dbReference>
<dbReference type="GO" id="GO:0042128">
    <property type="term" value="P:nitrate assimilation"/>
    <property type="evidence" value="ECO:0007669"/>
    <property type="project" value="UniProtKB-KW"/>
</dbReference>
<name>A0A2C6U711_9STAP</name>
<evidence type="ECO:0000256" key="1">
    <source>
        <dbReference type="ARBA" id="ARBA00004651"/>
    </source>
</evidence>
<keyword evidence="15" id="KW-1185">Reference proteome</keyword>
<feature type="transmembrane region" description="Helical" evidence="10">
    <location>
        <begin position="294"/>
        <end position="314"/>
    </location>
</feature>
<dbReference type="GO" id="GO:0005886">
    <property type="term" value="C:plasma membrane"/>
    <property type="evidence" value="ECO:0007669"/>
    <property type="project" value="UniProtKB-SubCell"/>
</dbReference>
<dbReference type="Pfam" id="PF07690">
    <property type="entry name" value="MFS_1"/>
    <property type="match status" value="1"/>
</dbReference>
<dbReference type="Proteomes" id="UP001056588">
    <property type="component" value="Chromosome"/>
</dbReference>
<feature type="transmembrane region" description="Helical" evidence="10">
    <location>
        <begin position="97"/>
        <end position="120"/>
    </location>
</feature>
<evidence type="ECO:0000259" key="11">
    <source>
        <dbReference type="PROSITE" id="PS50850"/>
    </source>
</evidence>
<evidence type="ECO:0000313" key="13">
    <source>
        <dbReference type="EMBL" id="UQW82044.1"/>
    </source>
</evidence>
<feature type="transmembrane region" description="Helical" evidence="10">
    <location>
        <begin position="165"/>
        <end position="184"/>
    </location>
</feature>
<dbReference type="GO" id="GO:0015112">
    <property type="term" value="F:nitrate transmembrane transporter activity"/>
    <property type="evidence" value="ECO:0007669"/>
    <property type="project" value="InterPro"/>
</dbReference>
<reference evidence="12" key="3">
    <citation type="submission" date="2017-10" db="EMBL/GenBank/DDBJ databases">
        <authorList>
            <person name="Vrbovska V."/>
            <person name="Kovarovic V."/>
            <person name="Indrakova A."/>
        </authorList>
    </citation>
    <scope>NUCLEOTIDE SEQUENCE</scope>
    <source>
        <strain evidence="12">CCM 8730</strain>
    </source>
</reference>
<feature type="transmembrane region" description="Helical" evidence="10">
    <location>
        <begin position="46"/>
        <end position="67"/>
    </location>
</feature>
<evidence type="ECO:0000313" key="14">
    <source>
        <dbReference type="Proteomes" id="UP000223828"/>
    </source>
</evidence>
<evidence type="ECO:0000256" key="3">
    <source>
        <dbReference type="ARBA" id="ARBA00022448"/>
    </source>
</evidence>
<feature type="transmembrane region" description="Helical" evidence="10">
    <location>
        <begin position="74"/>
        <end position="91"/>
    </location>
</feature>
<accession>A0A2C6U711</accession>
<dbReference type="EMBL" id="MRZN01000010">
    <property type="protein sequence ID" value="PHK49612.1"/>
    <property type="molecule type" value="Genomic_DNA"/>
</dbReference>
<keyword evidence="4 10" id="KW-0812">Transmembrane</keyword>
<dbReference type="AlphaFoldDB" id="A0A2C6U711"/>
<dbReference type="EMBL" id="CP093217">
    <property type="protein sequence ID" value="UQW82044.1"/>
    <property type="molecule type" value="Genomic_DNA"/>
</dbReference>
<feature type="domain" description="Major facilitator superfamily (MFS) profile" evidence="11">
    <location>
        <begin position="9"/>
        <end position="383"/>
    </location>
</feature>
<evidence type="ECO:0000313" key="15">
    <source>
        <dbReference type="Proteomes" id="UP001056588"/>
    </source>
</evidence>
<keyword evidence="3" id="KW-0813">Transport</keyword>
<proteinExistence type="inferred from homology"/>
<feature type="transmembrane region" description="Helical" evidence="10">
    <location>
        <begin position="326"/>
        <end position="347"/>
    </location>
</feature>
<keyword evidence="5 10" id="KW-1133">Transmembrane helix</keyword>
<comment type="similarity">
    <text evidence="2">Belongs to the major facilitator superfamily. Nitrate/nitrite porter (TC 2.A.1.8) family.</text>
</comment>
<sequence>MNKASGGFQLTLQSLSLVVGFMAWSIIAPLMPYISQDVQITDSQLSIVLAIPVILGSVLRVPFGYLTNIIGAKWVFFCSFIILLFPIYFLSQAQTPANLMVSGFFLGVGGAVFSVGVTSIPKYFPKEKVGLANGIYGMGNIGTAISSFLAPPIAGIIGWQTTVRGYLIIIVLFAFLMFIFGDAKEEKIKVALMKQYKLFLKDLRLYYLSLWYFITFGSFVAFGLFLPNFLVENFGISEVDAGVRTGIFIALATFLRPLGGVLGDKFSAVKLLMLDFILMIIGGIVLGLSSEIILFTVGCLLISMCAGIGNGLIFKLVPSYFGKEAGSANGIVSMMGGLGGFFPPLVISYVTKITGTSHFSFILLAIVGTIALITMVHIKKRETLTL</sequence>
<feature type="transmembrane region" description="Helical" evidence="10">
    <location>
        <begin position="271"/>
        <end position="288"/>
    </location>
</feature>
<feature type="transmembrane region" description="Helical" evidence="10">
    <location>
        <begin position="205"/>
        <end position="229"/>
    </location>
</feature>
<evidence type="ECO:0000256" key="2">
    <source>
        <dbReference type="ARBA" id="ARBA00008432"/>
    </source>
</evidence>
<evidence type="ECO:0000256" key="10">
    <source>
        <dbReference type="SAM" id="Phobius"/>
    </source>
</evidence>
<evidence type="ECO:0000256" key="9">
    <source>
        <dbReference type="ARBA" id="ARBA00025420"/>
    </source>
</evidence>
<dbReference type="PROSITE" id="PS50850">
    <property type="entry name" value="MFS"/>
    <property type="match status" value="1"/>
</dbReference>
<dbReference type="Proteomes" id="UP000223828">
    <property type="component" value="Unassembled WGS sequence"/>
</dbReference>
<protein>
    <recommendedName>
        <fullName evidence="8">Probable nitrate transporter NarT</fullName>
    </recommendedName>
</protein>
<feature type="transmembrane region" description="Helical" evidence="10">
    <location>
        <begin position="141"/>
        <end position="159"/>
    </location>
</feature>
<organism evidence="12 14">
    <name type="scientific">Staphylococcus edaphicus</name>
    <dbReference type="NCBI Taxonomy" id="1955013"/>
    <lineage>
        <taxon>Bacteria</taxon>
        <taxon>Bacillati</taxon>
        <taxon>Bacillota</taxon>
        <taxon>Bacilli</taxon>
        <taxon>Bacillales</taxon>
        <taxon>Staphylococcaceae</taxon>
        <taxon>Staphylococcus</taxon>
    </lineage>
</organism>
<comment type="subcellular location">
    <subcellularLocation>
        <location evidence="1">Cell membrane</location>
        <topology evidence="1">Multi-pass membrane protein</topology>
    </subcellularLocation>
</comment>
<evidence type="ECO:0000256" key="7">
    <source>
        <dbReference type="ARBA" id="ARBA00023136"/>
    </source>
</evidence>
<evidence type="ECO:0000256" key="8">
    <source>
        <dbReference type="ARBA" id="ARBA00024393"/>
    </source>
</evidence>
<dbReference type="InterPro" id="IPR011701">
    <property type="entry name" value="MFS"/>
</dbReference>
<dbReference type="CDD" id="cd17341">
    <property type="entry name" value="MFS_NRT2_like"/>
    <property type="match status" value="1"/>
</dbReference>
<keyword evidence="6" id="KW-0534">Nitrate assimilation</keyword>
<dbReference type="PANTHER" id="PTHR23515">
    <property type="entry name" value="HIGH-AFFINITY NITRATE TRANSPORTER 2.3"/>
    <property type="match status" value="1"/>
</dbReference>
<dbReference type="InterPro" id="IPR036259">
    <property type="entry name" value="MFS_trans_sf"/>
</dbReference>
<dbReference type="InterPro" id="IPR044772">
    <property type="entry name" value="NO3_transporter"/>
</dbReference>
<feature type="transmembrane region" description="Helical" evidence="10">
    <location>
        <begin position="12"/>
        <end position="34"/>
    </location>
</feature>